<comment type="caution">
    <text evidence="2">The sequence shown here is derived from an EMBL/GenBank/DDBJ whole genome shotgun (WGS) entry which is preliminary data.</text>
</comment>
<accession>A0A9P0PVZ9</accession>
<proteinExistence type="predicted"/>
<dbReference type="PANTHER" id="PTHR47577:SF2">
    <property type="entry name" value="THAP DOMAIN CONTAINING 9"/>
    <property type="match status" value="1"/>
</dbReference>
<organism evidence="2 3">
    <name type="scientific">Acanthoscelides obtectus</name>
    <name type="common">Bean weevil</name>
    <name type="synonym">Bruchus obtectus</name>
    <dbReference type="NCBI Taxonomy" id="200917"/>
    <lineage>
        <taxon>Eukaryota</taxon>
        <taxon>Metazoa</taxon>
        <taxon>Ecdysozoa</taxon>
        <taxon>Arthropoda</taxon>
        <taxon>Hexapoda</taxon>
        <taxon>Insecta</taxon>
        <taxon>Pterygota</taxon>
        <taxon>Neoptera</taxon>
        <taxon>Endopterygota</taxon>
        <taxon>Coleoptera</taxon>
        <taxon>Polyphaga</taxon>
        <taxon>Cucujiformia</taxon>
        <taxon>Chrysomeloidea</taxon>
        <taxon>Chrysomelidae</taxon>
        <taxon>Bruchinae</taxon>
        <taxon>Bruchini</taxon>
        <taxon>Acanthoscelides</taxon>
    </lineage>
</organism>
<dbReference type="OrthoDB" id="6756829at2759"/>
<dbReference type="AlphaFoldDB" id="A0A9P0PVZ9"/>
<dbReference type="EMBL" id="CAKOFQ010007359">
    <property type="protein sequence ID" value="CAH1999202.1"/>
    <property type="molecule type" value="Genomic_DNA"/>
</dbReference>
<keyword evidence="3" id="KW-1185">Reference proteome</keyword>
<feature type="compositionally biased region" description="Polar residues" evidence="1">
    <location>
        <begin position="1"/>
        <end position="13"/>
    </location>
</feature>
<evidence type="ECO:0000313" key="3">
    <source>
        <dbReference type="Proteomes" id="UP001152888"/>
    </source>
</evidence>
<dbReference type="Proteomes" id="UP001152888">
    <property type="component" value="Unassembled WGS sequence"/>
</dbReference>
<protein>
    <submittedName>
        <fullName evidence="2">Uncharacterized protein</fullName>
    </submittedName>
</protein>
<dbReference type="PANTHER" id="PTHR47577">
    <property type="entry name" value="THAP DOMAIN-CONTAINING PROTEIN 6"/>
    <property type="match status" value="1"/>
</dbReference>
<sequence length="215" mass="24324">MSSESSLSVSTFGSPDKEPPQVQNHNTEEQLTHYLKVQENDDDRLTILSCGSGREIFVTDTGVDMSHSKEYLDFEQGIKNNTSTYLSSSSACNLTDYSENVVSYISGFVIKTIKKCVTCSKCSSTLESDTVFSSLQRIKQYGKLIKASHFVIQLCTAAEIYFRFFHKPTNIFIRNINNLFETLKIDTINTLPPEILSHFDHPLFDDDPVEGMQYN</sequence>
<feature type="region of interest" description="Disordered" evidence="1">
    <location>
        <begin position="1"/>
        <end position="26"/>
    </location>
</feature>
<reference evidence="2" key="1">
    <citation type="submission" date="2022-03" db="EMBL/GenBank/DDBJ databases">
        <authorList>
            <person name="Sayadi A."/>
        </authorList>
    </citation>
    <scope>NUCLEOTIDE SEQUENCE</scope>
</reference>
<evidence type="ECO:0000256" key="1">
    <source>
        <dbReference type="SAM" id="MobiDB-lite"/>
    </source>
</evidence>
<name>A0A9P0PVZ9_ACAOB</name>
<evidence type="ECO:0000313" key="2">
    <source>
        <dbReference type="EMBL" id="CAH1999202.1"/>
    </source>
</evidence>
<gene>
    <name evidence="2" type="ORF">ACAOBT_LOCUS24852</name>
</gene>